<dbReference type="InterPro" id="IPR013509">
    <property type="entry name" value="RNR_lsu_N"/>
</dbReference>
<dbReference type="GO" id="GO:0005524">
    <property type="term" value="F:ATP binding"/>
    <property type="evidence" value="ECO:0007669"/>
    <property type="project" value="UniProtKB-UniRule"/>
</dbReference>
<dbReference type="InterPro" id="IPR008926">
    <property type="entry name" value="RNR_R1-su_N"/>
</dbReference>
<dbReference type="RefSeq" id="WP_067303618.1">
    <property type="nucleotide sequence ID" value="NZ_LRMV01000017.1"/>
</dbReference>
<dbReference type="UniPathway" id="UPA00326"/>
<dbReference type="OrthoDB" id="9762933at2"/>
<evidence type="ECO:0000256" key="8">
    <source>
        <dbReference type="ARBA" id="ARBA00047754"/>
    </source>
</evidence>
<dbReference type="EMBL" id="LT607752">
    <property type="protein sequence ID" value="SCG46781.1"/>
    <property type="molecule type" value="Genomic_DNA"/>
</dbReference>
<dbReference type="Proteomes" id="UP000198226">
    <property type="component" value="Chromosome I"/>
</dbReference>
<dbReference type="PROSITE" id="PS51161">
    <property type="entry name" value="ATP_CONE"/>
    <property type="match status" value="1"/>
</dbReference>
<dbReference type="PANTHER" id="PTHR11573:SF6">
    <property type="entry name" value="RIBONUCLEOSIDE-DIPHOSPHATE REDUCTASE LARGE SUBUNIT"/>
    <property type="match status" value="1"/>
</dbReference>
<name>A0A109IN86_9ACTN</name>
<feature type="region of interest" description="Disordered" evidence="10">
    <location>
        <begin position="1"/>
        <end position="30"/>
    </location>
</feature>
<gene>
    <name evidence="11" type="ORF">GA0070623_1403</name>
</gene>
<dbReference type="NCBIfam" id="TIGR02506">
    <property type="entry name" value="NrdE_NrdA"/>
    <property type="match status" value="1"/>
</dbReference>
<dbReference type="InterPro" id="IPR013346">
    <property type="entry name" value="NrdE_NrdA_C"/>
</dbReference>
<dbReference type="Pfam" id="PF00317">
    <property type="entry name" value="Ribonuc_red_lgN"/>
    <property type="match status" value="1"/>
</dbReference>
<keyword evidence="3" id="KW-0021">Allosteric enzyme</keyword>
<protein>
    <recommendedName>
        <fullName evidence="2 9">Ribonucleoside-diphosphate reductase</fullName>
        <ecNumber evidence="2 9">1.17.4.1</ecNumber>
    </recommendedName>
</protein>
<comment type="function">
    <text evidence="9">Provides the precursors necessary for DNA synthesis. Catalyzes the biosynthesis of deoxyribonucleotides from the corresponding ribonucleotides.</text>
</comment>
<dbReference type="Gene3D" id="3.20.70.20">
    <property type="match status" value="1"/>
</dbReference>
<dbReference type="InterPro" id="IPR039718">
    <property type="entry name" value="Rrm1"/>
</dbReference>
<evidence type="ECO:0000256" key="10">
    <source>
        <dbReference type="SAM" id="MobiDB-lite"/>
    </source>
</evidence>
<keyword evidence="5" id="KW-0067">ATP-binding</keyword>
<keyword evidence="7 9" id="KW-0215">Deoxyribonucleotide synthesis</keyword>
<feature type="compositionally biased region" description="Basic and acidic residues" evidence="10">
    <location>
        <begin position="15"/>
        <end position="29"/>
    </location>
</feature>
<evidence type="ECO:0000256" key="1">
    <source>
        <dbReference type="ARBA" id="ARBA00010406"/>
    </source>
</evidence>
<dbReference type="GO" id="GO:0005971">
    <property type="term" value="C:ribonucleoside-diphosphate reductase complex"/>
    <property type="evidence" value="ECO:0007669"/>
    <property type="project" value="TreeGrafter"/>
</dbReference>
<evidence type="ECO:0000256" key="7">
    <source>
        <dbReference type="ARBA" id="ARBA00023116"/>
    </source>
</evidence>
<reference evidence="12" key="1">
    <citation type="submission" date="2016-06" db="EMBL/GenBank/DDBJ databases">
        <authorList>
            <person name="Varghese N."/>
            <person name="Submissions Spin"/>
        </authorList>
    </citation>
    <scope>NUCLEOTIDE SEQUENCE [LARGE SCALE GENOMIC DNA]</scope>
    <source>
        <strain evidence="12">DSM 44983</strain>
    </source>
</reference>
<dbReference type="Pfam" id="PF02867">
    <property type="entry name" value="Ribonuc_red_lgC"/>
    <property type="match status" value="1"/>
</dbReference>
<dbReference type="CDD" id="cd01679">
    <property type="entry name" value="RNR_I"/>
    <property type="match status" value="1"/>
</dbReference>
<evidence type="ECO:0000256" key="9">
    <source>
        <dbReference type="RuleBase" id="RU003410"/>
    </source>
</evidence>
<evidence type="ECO:0000256" key="6">
    <source>
        <dbReference type="ARBA" id="ARBA00023002"/>
    </source>
</evidence>
<evidence type="ECO:0000256" key="4">
    <source>
        <dbReference type="ARBA" id="ARBA00022741"/>
    </source>
</evidence>
<keyword evidence="6 9" id="KW-0560">Oxidoreductase</keyword>
<dbReference type="GO" id="GO:0009263">
    <property type="term" value="P:deoxyribonucleotide biosynthetic process"/>
    <property type="evidence" value="ECO:0007669"/>
    <property type="project" value="UniProtKB-KW"/>
</dbReference>
<dbReference type="SUPFAM" id="SSF51998">
    <property type="entry name" value="PFL-like glycyl radical enzymes"/>
    <property type="match status" value="1"/>
</dbReference>
<dbReference type="SUPFAM" id="SSF48168">
    <property type="entry name" value="R1 subunit of ribonucleotide reductase, N-terminal domain"/>
    <property type="match status" value="1"/>
</dbReference>
<keyword evidence="12" id="KW-1185">Reference proteome</keyword>
<dbReference type="InterPro" id="IPR005144">
    <property type="entry name" value="ATP-cone_dom"/>
</dbReference>
<dbReference type="PRINTS" id="PR01183">
    <property type="entry name" value="RIBORDTASEM1"/>
</dbReference>
<dbReference type="Pfam" id="PF03477">
    <property type="entry name" value="ATP-cone"/>
    <property type="match status" value="1"/>
</dbReference>
<dbReference type="InterPro" id="IPR000788">
    <property type="entry name" value="RNR_lg_C"/>
</dbReference>
<comment type="similarity">
    <text evidence="1 9">Belongs to the ribonucleoside diphosphate reductase large chain family.</text>
</comment>
<sequence>MTVVQESPPPGAGEVEPRRPVMRVRRPDGGTEPVDVDRIVTAVARWAADLDEVDPLRVATATVNGLYDGATTAEVDRLSIQTAAELIGTEPQYSRLAARLLVGFVEKEVRGQSVTSFSESVRYAHGLGLIADDTAAFVARHARQLDDAVDPDGDLRFEYFGLRTVADRYLLRHPESRLVVETPQHWLLRVACGLSGTPDEAVGFYRLMSSLAYLPSSPTLFNSGTRHTQMSSCFLVDSPRDELDSIYERYHQVAKLSKFSGGIGISFTRVRGRGALIRGTNGRSNGIVPFLKTLDAGVAAVNQGGRRKGAACVYLEPWHPDVEEFLELRDNTGEEARRTHNLNLANWIPDEFMRRVEADAEWSLIDPSDAPELPDLYGEAFDAAYRVAEKKAVRTVKARDLYGRMMRTLAQTGNGWMTFKDPANRLSNQTGVPGNTIHLSNLCTEILEVNSDTETAVCNLGSVNLGAHLTGGGVDWEKLRATVRTAVVFLDRVIDVNYYPAEQAAASNPRWRPVGLGLMGLQDALFALRLPFDSAGARELSTRVQEEIFLTALETSTDLAERFGAHPAYPQTRAARGDLHPDLWGVEPAQAGRWAALRTRIAAHGLRNSLLVAIAPTATIASIAGCYECIEPQVSNLFKRETMSGEFLQINTYLVRELKARGLWTPEIRDRIKRADGSVQGIVELPAEVRELFRTAWELPQRALIDLAAARAPYIDQSQSLNLFLSAPTIGKLSSMYLHAWKSGLKTTYYLRSRPATRIQQATVTVGPAVTADAEALACSLENPESCEACQ</sequence>
<accession>A0A109IN86</accession>
<dbReference type="AlphaFoldDB" id="A0A109IN86"/>
<keyword evidence="4" id="KW-0547">Nucleotide-binding</keyword>
<dbReference type="PANTHER" id="PTHR11573">
    <property type="entry name" value="RIBONUCLEOSIDE-DIPHOSPHATE REDUCTASE LARGE CHAIN"/>
    <property type="match status" value="1"/>
</dbReference>
<comment type="catalytic activity">
    <reaction evidence="8 9">
        <text>a 2'-deoxyribonucleoside 5'-diphosphate + [thioredoxin]-disulfide + H2O = a ribonucleoside 5'-diphosphate + [thioredoxin]-dithiol</text>
        <dbReference type="Rhea" id="RHEA:23252"/>
        <dbReference type="Rhea" id="RHEA-COMP:10698"/>
        <dbReference type="Rhea" id="RHEA-COMP:10700"/>
        <dbReference type="ChEBI" id="CHEBI:15377"/>
        <dbReference type="ChEBI" id="CHEBI:29950"/>
        <dbReference type="ChEBI" id="CHEBI:50058"/>
        <dbReference type="ChEBI" id="CHEBI:57930"/>
        <dbReference type="ChEBI" id="CHEBI:73316"/>
        <dbReference type="EC" id="1.17.4.1"/>
    </reaction>
</comment>
<dbReference type="EC" id="1.17.4.1" evidence="2 9"/>
<evidence type="ECO:0000256" key="2">
    <source>
        <dbReference type="ARBA" id="ARBA00012274"/>
    </source>
</evidence>
<organism evidence="11 12">
    <name type="scientific">Micromonospora rifamycinica</name>
    <dbReference type="NCBI Taxonomy" id="291594"/>
    <lineage>
        <taxon>Bacteria</taxon>
        <taxon>Bacillati</taxon>
        <taxon>Actinomycetota</taxon>
        <taxon>Actinomycetes</taxon>
        <taxon>Micromonosporales</taxon>
        <taxon>Micromonosporaceae</taxon>
        <taxon>Micromonospora</taxon>
    </lineage>
</organism>
<evidence type="ECO:0000256" key="3">
    <source>
        <dbReference type="ARBA" id="ARBA00022533"/>
    </source>
</evidence>
<dbReference type="PROSITE" id="PS00089">
    <property type="entry name" value="RIBORED_LARGE"/>
    <property type="match status" value="1"/>
</dbReference>
<evidence type="ECO:0000256" key="5">
    <source>
        <dbReference type="ARBA" id="ARBA00022840"/>
    </source>
</evidence>
<evidence type="ECO:0000313" key="11">
    <source>
        <dbReference type="EMBL" id="SCG46781.1"/>
    </source>
</evidence>
<evidence type="ECO:0000313" key="12">
    <source>
        <dbReference type="Proteomes" id="UP000198226"/>
    </source>
</evidence>
<proteinExistence type="inferred from homology"/>
<dbReference type="GO" id="GO:0004748">
    <property type="term" value="F:ribonucleoside-diphosphate reductase activity, thioredoxin disulfide as acceptor"/>
    <property type="evidence" value="ECO:0007669"/>
    <property type="project" value="UniProtKB-EC"/>
</dbReference>